<organism evidence="3">
    <name type="scientific">Neobodo designis</name>
    <name type="common">Flagellated protozoan</name>
    <name type="synonym">Bodo designis</name>
    <dbReference type="NCBI Taxonomy" id="312471"/>
    <lineage>
        <taxon>Eukaryota</taxon>
        <taxon>Discoba</taxon>
        <taxon>Euglenozoa</taxon>
        <taxon>Kinetoplastea</taxon>
        <taxon>Metakinetoplastina</taxon>
        <taxon>Neobodonida</taxon>
        <taxon>Neobodo</taxon>
    </lineage>
</organism>
<feature type="transmembrane region" description="Helical" evidence="2">
    <location>
        <begin position="31"/>
        <end position="51"/>
    </location>
</feature>
<keyword evidence="2" id="KW-0812">Transmembrane</keyword>
<reference evidence="3" key="1">
    <citation type="submission" date="2021-01" db="EMBL/GenBank/DDBJ databases">
        <authorList>
            <person name="Corre E."/>
            <person name="Pelletier E."/>
            <person name="Niang G."/>
            <person name="Scheremetjew M."/>
            <person name="Finn R."/>
            <person name="Kale V."/>
            <person name="Holt S."/>
            <person name="Cochrane G."/>
            <person name="Meng A."/>
            <person name="Brown T."/>
            <person name="Cohen L."/>
        </authorList>
    </citation>
    <scope>NUCLEOTIDE SEQUENCE</scope>
    <source>
        <strain evidence="3">CCAP 1951/1</strain>
    </source>
</reference>
<accession>A0A7S1MLD4</accession>
<feature type="transmembrane region" description="Helical" evidence="2">
    <location>
        <begin position="91"/>
        <end position="118"/>
    </location>
</feature>
<protein>
    <submittedName>
        <fullName evidence="3">Uncharacterized protein</fullName>
    </submittedName>
</protein>
<evidence type="ECO:0000256" key="1">
    <source>
        <dbReference type="SAM" id="MobiDB-lite"/>
    </source>
</evidence>
<dbReference type="EMBL" id="HBGF01036195">
    <property type="protein sequence ID" value="CAD9134423.1"/>
    <property type="molecule type" value="Transcribed_RNA"/>
</dbReference>
<feature type="compositionally biased region" description="Low complexity" evidence="1">
    <location>
        <begin position="176"/>
        <end position="186"/>
    </location>
</feature>
<evidence type="ECO:0000256" key="2">
    <source>
        <dbReference type="SAM" id="Phobius"/>
    </source>
</evidence>
<keyword evidence="2" id="KW-0472">Membrane</keyword>
<feature type="transmembrane region" description="Helical" evidence="2">
    <location>
        <begin position="124"/>
        <end position="144"/>
    </location>
</feature>
<gene>
    <name evidence="3" type="ORF">NDES1114_LOCUS24262</name>
</gene>
<feature type="region of interest" description="Disordered" evidence="1">
    <location>
        <begin position="152"/>
        <end position="226"/>
    </location>
</feature>
<keyword evidence="2" id="KW-1133">Transmembrane helix</keyword>
<dbReference type="AlphaFoldDB" id="A0A7S1MLD4"/>
<sequence length="226" mass="23430">MVVDTLMFSCAAAVFCEGDLPSAAPRSLARAYAALLGLSMGMLVVSVWLSLRLQGRMAQYDMHRPRQLYVCGRAHRHFNSYFRCHCRHLEALSFGLFVVGTVACVASGGIYLSAAMYYNVGVPTAAWTFAAVTGLAIIVALVGLGPTALGGGDDHGADGVDPGGLAAEEREREAMAQRAADAAEAAEGGGAGQQDEYVAPPTAEAVHPPDAPLAGEQRHAAAAASP</sequence>
<evidence type="ECO:0000313" key="3">
    <source>
        <dbReference type="EMBL" id="CAD9134423.1"/>
    </source>
</evidence>
<name>A0A7S1MLD4_NEODS</name>
<proteinExistence type="predicted"/>